<evidence type="ECO:0000313" key="2">
    <source>
        <dbReference type="EMBL" id="MSS63311.1"/>
    </source>
</evidence>
<proteinExistence type="predicted"/>
<feature type="transmembrane region" description="Helical" evidence="1">
    <location>
        <begin position="12"/>
        <end position="33"/>
    </location>
</feature>
<dbReference type="Pfam" id="PF06541">
    <property type="entry name" value="ABC_trans_CmpB"/>
    <property type="match status" value="1"/>
</dbReference>
<comment type="caution">
    <text evidence="2">The sequence shown here is derived from an EMBL/GenBank/DDBJ whole genome shotgun (WGS) entry which is preliminary data.</text>
</comment>
<reference evidence="2 3" key="1">
    <citation type="submission" date="2019-08" db="EMBL/GenBank/DDBJ databases">
        <title>In-depth cultivation of the pig gut microbiome towards novel bacterial diversity and tailored functional studies.</title>
        <authorList>
            <person name="Wylensek D."/>
            <person name="Hitch T.C.A."/>
            <person name="Clavel T."/>
        </authorList>
    </citation>
    <scope>NUCLEOTIDE SEQUENCE [LARGE SCALE GENOMIC DNA]</scope>
    <source>
        <strain evidence="2 3">WCA-693-APC-MOT-I</strain>
    </source>
</reference>
<keyword evidence="1" id="KW-0812">Transmembrane</keyword>
<name>A0A6L5XXW9_9FIRM</name>
<dbReference type="Proteomes" id="UP000482209">
    <property type="component" value="Unassembled WGS sequence"/>
</dbReference>
<organism evidence="2 3">
    <name type="scientific">Velocimicrobium porci</name>
    <dbReference type="NCBI Taxonomy" id="2606634"/>
    <lineage>
        <taxon>Bacteria</taxon>
        <taxon>Bacillati</taxon>
        <taxon>Bacillota</taxon>
        <taxon>Clostridia</taxon>
        <taxon>Lachnospirales</taxon>
        <taxon>Lachnospiraceae</taxon>
        <taxon>Velocimicrobium</taxon>
    </lineage>
</organism>
<dbReference type="InterPro" id="IPR010540">
    <property type="entry name" value="CmpB_TMEM229"/>
</dbReference>
<keyword evidence="3" id="KW-1185">Reference proteome</keyword>
<feature type="transmembrane region" description="Helical" evidence="1">
    <location>
        <begin position="72"/>
        <end position="94"/>
    </location>
</feature>
<protein>
    <submittedName>
        <fullName evidence="2">Putative ABC transporter permease</fullName>
    </submittedName>
</protein>
<feature type="transmembrane region" description="Helical" evidence="1">
    <location>
        <begin position="115"/>
        <end position="133"/>
    </location>
</feature>
<evidence type="ECO:0000313" key="3">
    <source>
        <dbReference type="Proteomes" id="UP000482209"/>
    </source>
</evidence>
<evidence type="ECO:0000256" key="1">
    <source>
        <dbReference type="SAM" id="Phobius"/>
    </source>
</evidence>
<accession>A0A6L5XXW9</accession>
<feature type="transmembrane region" description="Helical" evidence="1">
    <location>
        <begin position="153"/>
        <end position="174"/>
    </location>
</feature>
<keyword evidence="1" id="KW-0472">Membrane</keyword>
<sequence length="301" mass="35685">MWELKICNFELYFLFYNFMLYSFFGWIYESTFVSVKNRTFVNRGFLNGPVIPIYGAGATIVYMFLAPIQDRAAYVFVGGMLIATALEYITSYVMEKLFHAKWWDYSNMKYNIKGRVCLLASLFWGFLSILMTDVLQPKMNQLIDKIPRHTGEILGVFLTLVFLVDFVITVIYTVQWDKKLAEMERICDELTEYLEGTKLYETKEEIKTRFENFSLVAYAEGLKEHLDEYMRRSDENKEESGKRREEMESRIQSILKKYRRRAELGSFVENRFIKAFPTMKLTKNESFLKDIKNLKKHKKGK</sequence>
<feature type="transmembrane region" description="Helical" evidence="1">
    <location>
        <begin position="45"/>
        <end position="66"/>
    </location>
</feature>
<keyword evidence="1" id="KW-1133">Transmembrane helix</keyword>
<gene>
    <name evidence="2" type="ORF">FYJ58_05395</name>
</gene>
<dbReference type="RefSeq" id="WP_154518401.1">
    <property type="nucleotide sequence ID" value="NZ_VUMT01000006.1"/>
</dbReference>
<dbReference type="AlphaFoldDB" id="A0A6L5XXW9"/>
<dbReference type="EMBL" id="VUMT01000006">
    <property type="protein sequence ID" value="MSS63311.1"/>
    <property type="molecule type" value="Genomic_DNA"/>
</dbReference>